<keyword evidence="1" id="KW-0732">Signal</keyword>
<feature type="signal peptide" evidence="1">
    <location>
        <begin position="1"/>
        <end position="20"/>
    </location>
</feature>
<dbReference type="AlphaFoldDB" id="A0AAD7CQN9"/>
<dbReference type="EMBL" id="JARKIE010000280">
    <property type="protein sequence ID" value="KAJ7658454.1"/>
    <property type="molecule type" value="Genomic_DNA"/>
</dbReference>
<evidence type="ECO:0000256" key="1">
    <source>
        <dbReference type="SAM" id="SignalP"/>
    </source>
</evidence>
<dbReference type="Proteomes" id="UP001221757">
    <property type="component" value="Unassembled WGS sequence"/>
</dbReference>
<feature type="chain" id="PRO_5042217803" evidence="1">
    <location>
        <begin position="21"/>
        <end position="158"/>
    </location>
</feature>
<protein>
    <submittedName>
        <fullName evidence="2">Uncharacterized protein</fullName>
    </submittedName>
</protein>
<gene>
    <name evidence="2" type="ORF">B0H17DRAFT_349802</name>
</gene>
<sequence length="158" mass="16899">MSSCLRLFAATLGFVAAVAALSNVQASSSPSPDANVTVTWSSDSSDTTPVTLALFSVDSNQTFPGGLALANNVNPQSNQAAVLFPQVVPGCVSRPRRFLPTPPHRRTPSEPPSIYPFHYIRHPSNYRATEHTTCSAQTPHQASTDAVTPPPLTHFIFI</sequence>
<comment type="caution">
    <text evidence="2">The sequence shown here is derived from an EMBL/GenBank/DDBJ whole genome shotgun (WGS) entry which is preliminary data.</text>
</comment>
<proteinExistence type="predicted"/>
<evidence type="ECO:0000313" key="3">
    <source>
        <dbReference type="Proteomes" id="UP001221757"/>
    </source>
</evidence>
<name>A0AAD7CQN9_MYCRO</name>
<organism evidence="2 3">
    <name type="scientific">Mycena rosella</name>
    <name type="common">Pink bonnet</name>
    <name type="synonym">Agaricus rosellus</name>
    <dbReference type="NCBI Taxonomy" id="1033263"/>
    <lineage>
        <taxon>Eukaryota</taxon>
        <taxon>Fungi</taxon>
        <taxon>Dikarya</taxon>
        <taxon>Basidiomycota</taxon>
        <taxon>Agaricomycotina</taxon>
        <taxon>Agaricomycetes</taxon>
        <taxon>Agaricomycetidae</taxon>
        <taxon>Agaricales</taxon>
        <taxon>Marasmiineae</taxon>
        <taxon>Mycenaceae</taxon>
        <taxon>Mycena</taxon>
    </lineage>
</organism>
<reference evidence="2" key="1">
    <citation type="submission" date="2023-03" db="EMBL/GenBank/DDBJ databases">
        <title>Massive genome expansion in bonnet fungi (Mycena s.s.) driven by repeated elements and novel gene families across ecological guilds.</title>
        <authorList>
            <consortium name="Lawrence Berkeley National Laboratory"/>
            <person name="Harder C.B."/>
            <person name="Miyauchi S."/>
            <person name="Viragh M."/>
            <person name="Kuo A."/>
            <person name="Thoen E."/>
            <person name="Andreopoulos B."/>
            <person name="Lu D."/>
            <person name="Skrede I."/>
            <person name="Drula E."/>
            <person name="Henrissat B."/>
            <person name="Morin E."/>
            <person name="Kohler A."/>
            <person name="Barry K."/>
            <person name="LaButti K."/>
            <person name="Morin E."/>
            <person name="Salamov A."/>
            <person name="Lipzen A."/>
            <person name="Mereny Z."/>
            <person name="Hegedus B."/>
            <person name="Baldrian P."/>
            <person name="Stursova M."/>
            <person name="Weitz H."/>
            <person name="Taylor A."/>
            <person name="Grigoriev I.V."/>
            <person name="Nagy L.G."/>
            <person name="Martin F."/>
            <person name="Kauserud H."/>
        </authorList>
    </citation>
    <scope>NUCLEOTIDE SEQUENCE</scope>
    <source>
        <strain evidence="2">CBHHK067</strain>
    </source>
</reference>
<evidence type="ECO:0000313" key="2">
    <source>
        <dbReference type="EMBL" id="KAJ7658454.1"/>
    </source>
</evidence>
<accession>A0AAD7CQN9</accession>
<keyword evidence="3" id="KW-1185">Reference proteome</keyword>